<evidence type="ECO:0000313" key="4">
    <source>
        <dbReference type="Proteomes" id="UP000185725"/>
    </source>
</evidence>
<evidence type="ECO:0000256" key="1">
    <source>
        <dbReference type="SAM" id="Phobius"/>
    </source>
</evidence>
<sequence>MSFHIFDGLDFLADLLSLDFSSKSESVNSKKNKNSKKSKYTTALWSGGFLLIASILYFIVFKDPLPEENFVQTLLICILIGFLISFVLFFSLYQLGIFYFKSLLKFIFFSGSVILLLISFVLFMYYKSGIFF</sequence>
<proteinExistence type="predicted"/>
<reference evidence="3 5" key="2">
    <citation type="submission" date="2018-06" db="EMBL/GenBank/DDBJ databases">
        <authorList>
            <consortium name="Pathogen Informatics"/>
            <person name="Doyle S."/>
        </authorList>
    </citation>
    <scope>NUCLEOTIDE SEQUENCE [LARGE SCALE GENOMIC DNA]</scope>
    <source>
        <strain evidence="3 5">NCTC13560</strain>
    </source>
</reference>
<evidence type="ECO:0000313" key="5">
    <source>
        <dbReference type="Proteomes" id="UP000255231"/>
    </source>
</evidence>
<dbReference type="OrthoDB" id="1274473at2"/>
<feature type="transmembrane region" description="Helical" evidence="1">
    <location>
        <begin position="73"/>
        <end position="99"/>
    </location>
</feature>
<reference evidence="2 4" key="1">
    <citation type="submission" date="2017-01" db="EMBL/GenBank/DDBJ databases">
        <authorList>
            <person name="Varghese N."/>
            <person name="Submissions S."/>
        </authorList>
    </citation>
    <scope>NUCLEOTIDE SEQUENCE [LARGE SCALE GENOMIC DNA]</scope>
    <source>
        <strain evidence="2 4">ATCC 27950</strain>
    </source>
</reference>
<keyword evidence="4" id="KW-1185">Reference proteome</keyword>
<keyword evidence="1" id="KW-0472">Membrane</keyword>
<name>A0A381FCE7_9FLAO</name>
<feature type="transmembrane region" description="Helical" evidence="1">
    <location>
        <begin position="106"/>
        <end position="126"/>
    </location>
</feature>
<keyword evidence="1" id="KW-1133">Transmembrane helix</keyword>
<gene>
    <name evidence="3" type="ORF">NCTC13560_02384</name>
    <name evidence="2" type="ORF">SAMN05421682_12210</name>
</gene>
<dbReference type="AlphaFoldDB" id="A0A381FCE7"/>
<keyword evidence="1" id="KW-0812">Transmembrane</keyword>
<evidence type="ECO:0008006" key="6">
    <source>
        <dbReference type="Google" id="ProtNLM"/>
    </source>
</evidence>
<accession>A0A381FCE7</accession>
<dbReference type="EMBL" id="FTMF01000022">
    <property type="protein sequence ID" value="SIR38768.1"/>
    <property type="molecule type" value="Genomic_DNA"/>
</dbReference>
<evidence type="ECO:0000313" key="2">
    <source>
        <dbReference type="EMBL" id="SIR38768.1"/>
    </source>
</evidence>
<dbReference type="RefSeq" id="WP_076563057.1">
    <property type="nucleotide sequence ID" value="NZ_CP033929.1"/>
</dbReference>
<evidence type="ECO:0000313" key="3">
    <source>
        <dbReference type="EMBL" id="SUX44153.1"/>
    </source>
</evidence>
<dbReference type="Proteomes" id="UP000185725">
    <property type="component" value="Unassembled WGS sequence"/>
</dbReference>
<protein>
    <recommendedName>
        <fullName evidence="6">Branched-chain amino acid ABC transporter substrate-binding protein</fullName>
    </recommendedName>
</protein>
<feature type="transmembrane region" description="Helical" evidence="1">
    <location>
        <begin position="40"/>
        <end position="61"/>
    </location>
</feature>
<dbReference type="GeneID" id="303673801"/>
<dbReference type="EMBL" id="UFVS01000001">
    <property type="protein sequence ID" value="SUX44153.1"/>
    <property type="molecule type" value="Genomic_DNA"/>
</dbReference>
<dbReference type="Proteomes" id="UP000255231">
    <property type="component" value="Unassembled WGS sequence"/>
</dbReference>
<dbReference type="KEGG" id="cil:EG358_08840"/>
<organism evidence="3 5">
    <name type="scientific">Chryseobacterium indoltheticum</name>
    <dbReference type="NCBI Taxonomy" id="254"/>
    <lineage>
        <taxon>Bacteria</taxon>
        <taxon>Pseudomonadati</taxon>
        <taxon>Bacteroidota</taxon>
        <taxon>Flavobacteriia</taxon>
        <taxon>Flavobacteriales</taxon>
        <taxon>Weeksellaceae</taxon>
        <taxon>Chryseobacterium group</taxon>
        <taxon>Chryseobacterium</taxon>
    </lineage>
</organism>